<evidence type="ECO:0000256" key="1">
    <source>
        <dbReference type="ARBA" id="ARBA00022741"/>
    </source>
</evidence>
<dbReference type="PRINTS" id="PR00038">
    <property type="entry name" value="HTHLUXR"/>
</dbReference>
<dbReference type="Proteomes" id="UP000267081">
    <property type="component" value="Unassembled WGS sequence"/>
</dbReference>
<dbReference type="Pfam" id="PF13191">
    <property type="entry name" value="AAA_16"/>
    <property type="match status" value="1"/>
</dbReference>
<comment type="caution">
    <text evidence="4">The sequence shown here is derived from an EMBL/GenBank/DDBJ whole genome shotgun (WGS) entry which is preliminary data.</text>
</comment>
<name>A0A427T1D6_9PSEU</name>
<keyword evidence="2" id="KW-0067">ATP-binding</keyword>
<dbReference type="InterPro" id="IPR016032">
    <property type="entry name" value="Sig_transdc_resp-reg_C-effctor"/>
</dbReference>
<dbReference type="SMART" id="SM00421">
    <property type="entry name" value="HTH_LUXR"/>
    <property type="match status" value="1"/>
</dbReference>
<dbReference type="InterPro" id="IPR041664">
    <property type="entry name" value="AAA_16"/>
</dbReference>
<dbReference type="GO" id="GO:0006355">
    <property type="term" value="P:regulation of DNA-templated transcription"/>
    <property type="evidence" value="ECO:0007669"/>
    <property type="project" value="InterPro"/>
</dbReference>
<dbReference type="GO" id="GO:0003677">
    <property type="term" value="F:DNA binding"/>
    <property type="evidence" value="ECO:0007669"/>
    <property type="project" value="InterPro"/>
</dbReference>
<dbReference type="PANTHER" id="PTHR16305:SF35">
    <property type="entry name" value="TRANSCRIPTIONAL ACTIVATOR DOMAIN"/>
    <property type="match status" value="1"/>
</dbReference>
<dbReference type="SUPFAM" id="SSF52540">
    <property type="entry name" value="P-loop containing nucleoside triphosphate hydrolases"/>
    <property type="match status" value="1"/>
</dbReference>
<dbReference type="GO" id="GO:0005524">
    <property type="term" value="F:ATP binding"/>
    <property type="evidence" value="ECO:0007669"/>
    <property type="project" value="UniProtKB-KW"/>
</dbReference>
<keyword evidence="5" id="KW-1185">Reference proteome</keyword>
<protein>
    <submittedName>
        <fullName evidence="4">Helix-turn-helix transcriptional regulator</fullName>
    </submittedName>
</protein>
<dbReference type="PROSITE" id="PS50043">
    <property type="entry name" value="HTH_LUXR_2"/>
    <property type="match status" value="1"/>
</dbReference>
<dbReference type="GO" id="GO:0005737">
    <property type="term" value="C:cytoplasm"/>
    <property type="evidence" value="ECO:0007669"/>
    <property type="project" value="TreeGrafter"/>
</dbReference>
<dbReference type="Gene3D" id="1.25.40.10">
    <property type="entry name" value="Tetratricopeptide repeat domain"/>
    <property type="match status" value="1"/>
</dbReference>
<gene>
    <name evidence="4" type="ORF">EIY87_33870</name>
</gene>
<feature type="domain" description="HTH luxR-type" evidence="3">
    <location>
        <begin position="866"/>
        <end position="931"/>
    </location>
</feature>
<evidence type="ECO:0000313" key="5">
    <source>
        <dbReference type="Proteomes" id="UP000267081"/>
    </source>
</evidence>
<dbReference type="InterPro" id="IPR036388">
    <property type="entry name" value="WH-like_DNA-bd_sf"/>
</dbReference>
<evidence type="ECO:0000259" key="3">
    <source>
        <dbReference type="PROSITE" id="PS50043"/>
    </source>
</evidence>
<dbReference type="SUPFAM" id="SSF46894">
    <property type="entry name" value="C-terminal effector domain of the bipartite response regulators"/>
    <property type="match status" value="1"/>
</dbReference>
<accession>A0A427T1D6</accession>
<keyword evidence="1" id="KW-0547">Nucleotide-binding</keyword>
<dbReference type="InterPro" id="IPR011990">
    <property type="entry name" value="TPR-like_helical_dom_sf"/>
</dbReference>
<dbReference type="InterPro" id="IPR027417">
    <property type="entry name" value="P-loop_NTPase"/>
</dbReference>
<dbReference type="OrthoDB" id="3656034at2"/>
<dbReference type="Gene3D" id="1.10.10.10">
    <property type="entry name" value="Winged helix-like DNA-binding domain superfamily/Winged helix DNA-binding domain"/>
    <property type="match status" value="1"/>
</dbReference>
<evidence type="ECO:0000256" key="2">
    <source>
        <dbReference type="ARBA" id="ARBA00022840"/>
    </source>
</evidence>
<dbReference type="AlphaFoldDB" id="A0A427T1D6"/>
<dbReference type="Pfam" id="PF00196">
    <property type="entry name" value="GerE"/>
    <property type="match status" value="1"/>
</dbReference>
<evidence type="ECO:0000313" key="4">
    <source>
        <dbReference type="EMBL" id="RSD11754.1"/>
    </source>
</evidence>
<proteinExistence type="predicted"/>
<organism evidence="4 5">
    <name type="scientific">Amycolatopsis eburnea</name>
    <dbReference type="NCBI Taxonomy" id="2267691"/>
    <lineage>
        <taxon>Bacteria</taxon>
        <taxon>Bacillati</taxon>
        <taxon>Actinomycetota</taxon>
        <taxon>Actinomycetes</taxon>
        <taxon>Pseudonocardiales</taxon>
        <taxon>Pseudonocardiaceae</taxon>
        <taxon>Amycolatopsis</taxon>
    </lineage>
</organism>
<dbReference type="InterPro" id="IPR000792">
    <property type="entry name" value="Tscrpt_reg_LuxR_C"/>
</dbReference>
<dbReference type="GO" id="GO:0004016">
    <property type="term" value="F:adenylate cyclase activity"/>
    <property type="evidence" value="ECO:0007669"/>
    <property type="project" value="TreeGrafter"/>
</dbReference>
<dbReference type="EMBL" id="RSEC01000059">
    <property type="protein sequence ID" value="RSD11754.1"/>
    <property type="molecule type" value="Genomic_DNA"/>
</dbReference>
<dbReference type="CDD" id="cd06170">
    <property type="entry name" value="LuxR_C_like"/>
    <property type="match status" value="1"/>
</dbReference>
<reference evidence="4 5" key="1">
    <citation type="submission" date="2018-12" db="EMBL/GenBank/DDBJ databases">
        <title>Amycolatopsis eburnea sp. nov. actinomycete associate with arbuscular mycorrhiza fungal spore.</title>
        <authorList>
            <person name="Lumyong S."/>
            <person name="Chaiya L."/>
        </authorList>
    </citation>
    <scope>NUCLEOTIDE SEQUENCE [LARGE SCALE GENOMIC DNA]</scope>
    <source>
        <strain evidence="4 5">GLM-1</strain>
    </source>
</reference>
<dbReference type="PANTHER" id="PTHR16305">
    <property type="entry name" value="TESTICULAR SOLUBLE ADENYLYL CYCLASE"/>
    <property type="match status" value="1"/>
</dbReference>
<sequence>MKTLGPRTACGIRHVPVLPAWTAGRLKYCRPVLHGRSEAISVVDQVLANARAGRSGALVVTGEPGIGKTALLEYAAAAAGAVRVVRSTGIESEAHLPFAGLHLLLHPALDRVDALPAPQARALRGAFGLATAEPGDRMLVGLAVLSLLAEFADGGSVVCLVDDAQWLDRASAEALLFTARRLDTEGVALIIAARPGFAAPGIAELALTGLAAPAAAGLLAEHAATLTPADRYRVLAEAQGNPLALLELPAALAAGRQVTGEALPMSDAMQAAFLDQVRRLPEATRQLLLVAAAEDTGGRDVVLRAAAPLGCRPTDLVPAEAAGLLEVDHASVRFRHPLVRSAVYQAAPVSLRLVVHTALAEALDRPEDVDRRAWHRAVVATGHDEQVAAELEGTAERAAARSGYAAAAAAYERAALLTAPGPDRARRLVLSAEAAAEEGDLDRMVELACRVPADDAALAVRAIRVRAAAAFHQGSLSTARRLLTEAAALAVDPAPAAHLLLDAVHAAWYLGEHEIADAAGRLDALPLPLDDPLTHVARMLTHVVWSAVGRGDPAPETLARRIADARRTGFGGPHATILVGATSLQVAGHDTEAHQVAGTLLARCRDHGWIGRTPPVLACVARSSAFLGRYADAVDEATEALQVARELGHRQWIAETSGVLAYLAAVAGDESRCRAFADDALAAPEPGAPPPGMSWAQWALALLDLGHARWDAALVRLTTLHTGPVRHQLPGLRSIPDLIEAAARLGRTEDAREPLARLADWARQSGQPWIDAHVHRCRALLAPDADAAGLYEAALARHPGDRPFERARTALLYGEWLRRLRRKSEARIQFREAYETFVRLGATPWAERTRTELDATGELVSGPAATDGVLAALTPQERKIIRLAARGLSNRDIAAQLFLSPRTVGYHLYKAFPKLGVSARTELADVVLANNPASLPPAAATTPAR</sequence>